<keyword evidence="1 7" id="KW-0732">Signal</keyword>
<dbReference type="AlphaFoldDB" id="V5I8U7"/>
<evidence type="ECO:0000256" key="4">
    <source>
        <dbReference type="ARBA" id="ARBA00023277"/>
    </source>
</evidence>
<evidence type="ECO:0000256" key="5">
    <source>
        <dbReference type="ARBA" id="ARBA00023295"/>
    </source>
</evidence>
<dbReference type="Gene3D" id="4.10.870.10">
    <property type="entry name" value="Endo-1,4-beta-glucanase f. Domain 3"/>
    <property type="match status" value="1"/>
</dbReference>
<keyword evidence="6" id="KW-0624">Polysaccharide degradation</keyword>
<accession>V5I8U7</accession>
<organism evidence="8">
    <name type="scientific">Anoplophora glabripennis</name>
    <name type="common">Asian longhorn beetle</name>
    <name type="synonym">Anoplophora nobilis</name>
    <dbReference type="NCBI Taxonomy" id="217634"/>
    <lineage>
        <taxon>Eukaryota</taxon>
        <taxon>Metazoa</taxon>
        <taxon>Ecdysozoa</taxon>
        <taxon>Arthropoda</taxon>
        <taxon>Hexapoda</taxon>
        <taxon>Insecta</taxon>
        <taxon>Pterygota</taxon>
        <taxon>Neoptera</taxon>
        <taxon>Endopterygota</taxon>
        <taxon>Coleoptera</taxon>
        <taxon>Polyphaga</taxon>
        <taxon>Cucujiformia</taxon>
        <taxon>Chrysomeloidea</taxon>
        <taxon>Cerambycidae</taxon>
        <taxon>Lamiinae</taxon>
        <taxon>Lamiini</taxon>
        <taxon>Anoplophora</taxon>
    </lineage>
</organism>
<dbReference type="InterPro" id="IPR012341">
    <property type="entry name" value="6hp_glycosidase-like_sf"/>
</dbReference>
<dbReference type="InterPro" id="IPR008928">
    <property type="entry name" value="6-hairpin_glycosidase_sf"/>
</dbReference>
<evidence type="ECO:0000256" key="6">
    <source>
        <dbReference type="ARBA" id="ARBA00023326"/>
    </source>
</evidence>
<gene>
    <name evidence="8" type="primary">GUXB</name>
</gene>
<dbReference type="SUPFAM" id="SSF48208">
    <property type="entry name" value="Six-hairpin glycosidases"/>
    <property type="match status" value="1"/>
</dbReference>
<evidence type="ECO:0000256" key="7">
    <source>
        <dbReference type="SAM" id="SignalP"/>
    </source>
</evidence>
<dbReference type="PRINTS" id="PR00844">
    <property type="entry name" value="GLHYDRLASE48"/>
</dbReference>
<feature type="signal peptide" evidence="7">
    <location>
        <begin position="1"/>
        <end position="18"/>
    </location>
</feature>
<dbReference type="GO" id="GO:0030245">
    <property type="term" value="P:cellulose catabolic process"/>
    <property type="evidence" value="ECO:0007669"/>
    <property type="project" value="UniProtKB-KW"/>
</dbReference>
<protein>
    <submittedName>
        <fullName evidence="8">Exoglucanase B</fullName>
    </submittedName>
</protein>
<dbReference type="EMBL" id="GALX01004065">
    <property type="protein sequence ID" value="JAB64401.1"/>
    <property type="molecule type" value="Transcribed_RNA"/>
</dbReference>
<dbReference type="Gene3D" id="1.50.10.10">
    <property type="match status" value="1"/>
</dbReference>
<dbReference type="InterPro" id="IPR023309">
    <property type="entry name" value="Endo-1-4-beta-glucanase_dom2"/>
</dbReference>
<evidence type="ECO:0000256" key="2">
    <source>
        <dbReference type="ARBA" id="ARBA00022801"/>
    </source>
</evidence>
<name>V5I8U7_ANOGL</name>
<keyword evidence="2" id="KW-0378">Hydrolase</keyword>
<evidence type="ECO:0000313" key="8">
    <source>
        <dbReference type="EMBL" id="JAB64401.1"/>
    </source>
</evidence>
<dbReference type="GO" id="GO:0008810">
    <property type="term" value="F:cellulase activity"/>
    <property type="evidence" value="ECO:0007669"/>
    <property type="project" value="InterPro"/>
</dbReference>
<evidence type="ECO:0000256" key="1">
    <source>
        <dbReference type="ARBA" id="ARBA00022729"/>
    </source>
</evidence>
<keyword evidence="3" id="KW-0136">Cellulose degradation</keyword>
<sequence>MRSWQVILLIGCATQIQAGVYTQRFLDQYGKIHNSSAGYFSPVGVPYHSIETLMVEAPDYGHETTSEAYSYYIWLEAMYGAISGDFSSFNTAWDVMEKYMIPTHEDQPTNSFYNPSKPATYAPEHDTPNEYPAWMDTSVAVGTDPISQELQSAYGTPDIYGMHWLSDVDNIYGFGVTPGGGCEKGPSAAGPSYINTFQRGPEESVWRTVPQPSCDSFQYGGTNGFLDLFTGDNNYAKQWKFTNAPDADARAVQAAFWASRWAADAGQTGTISATLEKAAKMGDFLRYALFDKYFKKIGDCVGPQTCAAGTGKDAAHYLLSWYYAWGGALDTNGGWAWRIGDGAAHFGYQNPLAAYALANEASLKPKGSTAVSDWQTSLERQLEFYSWLQTEEGAFAGGATNTWNGRYDTPPSNLTSNTFHGMFYDWEPVYHDPPSNRWYGMQSWSLDRLAQYYYVSGDATAKGLLDKWVSWVLANTKFSGNSYQLPATLEWSGLPGNDLHVSITAYTNDVGTAAGTARALAYYAAKANAENAKSAAKQLLDIMWENFQTQYGVSNEEPREDYSRFNEPVYVPSGWTGTYPNGDVIDSSATFIGLRSWYKNDPEWSKVESYLNGGSVPSFTYHRFWAQADIALANGAYGLLFNE</sequence>
<keyword evidence="4" id="KW-0119">Carbohydrate metabolism</keyword>
<dbReference type="InterPro" id="IPR000556">
    <property type="entry name" value="Glyco_hydro_48F"/>
</dbReference>
<dbReference type="OrthoDB" id="6661625at2759"/>
<dbReference type="InterPro" id="IPR027390">
    <property type="entry name" value="Endoglucanase_F_dom3"/>
</dbReference>
<reference evidence="8" key="1">
    <citation type="submission" date="2013-07" db="EMBL/GenBank/DDBJ databases">
        <title>Midgut Transcriptome Profiling of Anoplphora glabripennis, a Lignocellulose Degrading, Wood-Boring Cerambycid.</title>
        <authorList>
            <person name="Scully E.D."/>
            <person name="Hoover K."/>
            <person name="Carlson J.E."/>
            <person name="Tien M."/>
            <person name="Geib S.M."/>
        </authorList>
    </citation>
    <scope>NUCLEOTIDE SEQUENCE</scope>
</reference>
<keyword evidence="5" id="KW-0326">Glycosidase</keyword>
<feature type="chain" id="PRO_5004736637" evidence="7">
    <location>
        <begin position="19"/>
        <end position="643"/>
    </location>
</feature>
<dbReference type="Gene3D" id="2.170.160.10">
    <property type="entry name" value="Endo-1,4-beta-glucanase f. Domain 2"/>
    <property type="match status" value="1"/>
</dbReference>
<dbReference type="Pfam" id="PF02011">
    <property type="entry name" value="Glyco_hydro_48"/>
    <property type="match status" value="1"/>
</dbReference>
<proteinExistence type="predicted"/>
<evidence type="ECO:0000256" key="3">
    <source>
        <dbReference type="ARBA" id="ARBA00023001"/>
    </source>
</evidence>